<dbReference type="InterPro" id="IPR036091">
    <property type="entry name" value="Prodiol/glycerol_DeHase__sf_su"/>
</dbReference>
<evidence type="ECO:0000313" key="2">
    <source>
        <dbReference type="EMBL" id="SXD98719.1"/>
    </source>
</evidence>
<dbReference type="GeneID" id="69753675"/>
<dbReference type="EMBL" id="UJYZ02000008">
    <property type="protein sequence ID" value="VVJ73696.1"/>
    <property type="molecule type" value="Genomic_DNA"/>
</dbReference>
<dbReference type="NCBIfam" id="NF011972">
    <property type="entry name" value="PRK15443.1-3"/>
    <property type="match status" value="1"/>
</dbReference>
<reference evidence="2 4" key="1">
    <citation type="submission" date="2018-08" db="EMBL/GenBank/DDBJ databases">
        <authorList>
            <consortium name="Pathogen Informatics"/>
        </authorList>
    </citation>
    <scope>NUCLEOTIDE SEQUENCE [LARGE SCALE GENOMIC DNA]</scope>
    <source>
        <strain evidence="3 5">EuSCAPE_IL010</strain>
        <strain evidence="2 4">EuSCAPE_IT371</strain>
    </source>
</reference>
<dbReference type="InterPro" id="IPR003207">
    <property type="entry name" value="Ppandiol/glycerol_DeHydtase_su"/>
</dbReference>
<dbReference type="GO" id="GO:0050215">
    <property type="term" value="F:propanediol dehydratase activity"/>
    <property type="evidence" value="ECO:0007669"/>
    <property type="project" value="UniProtKB-EC"/>
</dbReference>
<dbReference type="SUPFAM" id="SSF47148">
    <property type="entry name" value="Diol dehydratase, gamma subunit"/>
    <property type="match status" value="1"/>
</dbReference>
<comment type="caution">
    <text evidence="2">The sequence shown here is derived from an EMBL/GenBank/DDBJ whole genome shotgun (WGS) entry which is preliminary data.</text>
</comment>
<dbReference type="EMBL" id="UJZG01000013">
    <property type="protein sequence ID" value="SXD98719.1"/>
    <property type="molecule type" value="Genomic_DNA"/>
</dbReference>
<gene>
    <name evidence="2" type="primary">pduE_2</name>
    <name evidence="3" type="ORF">SAMEA3538468_02210</name>
    <name evidence="2" type="ORF">SAMEA3538780_03802</name>
</gene>
<sequence length="174" mass="19537">MNTDAIESMVRDVLSRMNSLQDETTVAPAAPTNDAARQPKVSDYPLATRHPEWVKTATNKTLDDLTLENVLSDRVTAQDMRITPETLRMQAAIAQDAGRDRLAMNFERAAELTAVPDDRILEIYNALRPYRSTQAELLAIADDLEQRYQARLCAAFVREAAGLYVERKKLKGDD</sequence>
<feature type="region of interest" description="Disordered" evidence="1">
    <location>
        <begin position="20"/>
        <end position="44"/>
    </location>
</feature>
<evidence type="ECO:0000256" key="1">
    <source>
        <dbReference type="SAM" id="MobiDB-lite"/>
    </source>
</evidence>
<dbReference type="Proteomes" id="UP000259400">
    <property type="component" value="Unassembled WGS sequence"/>
</dbReference>
<accession>A0A6C2VJI3</accession>
<organism evidence="2 4">
    <name type="scientific">Klebsiella quasivariicola</name>
    <dbReference type="NCBI Taxonomy" id="2026240"/>
    <lineage>
        <taxon>Bacteria</taxon>
        <taxon>Pseudomonadati</taxon>
        <taxon>Pseudomonadota</taxon>
        <taxon>Gammaproteobacteria</taxon>
        <taxon>Enterobacterales</taxon>
        <taxon>Enterobacteriaceae</taxon>
        <taxon>Klebsiella/Raoultella group</taxon>
        <taxon>Klebsiella</taxon>
        <taxon>Klebsiella pneumoniae complex</taxon>
    </lineage>
</organism>
<proteinExistence type="predicted"/>
<protein>
    <submittedName>
        <fullName evidence="2">Propanediol dehydratase small subunit</fullName>
        <ecNumber evidence="2">4.2.1.28</ecNumber>
    </submittedName>
</protein>
<name>A0A223U6R3_9ENTR</name>
<dbReference type="PIRSF" id="PIRSF018505">
    <property type="entry name" value="Prpndl_dhdrts_sm"/>
    <property type="match status" value="1"/>
</dbReference>
<dbReference type="NCBIfam" id="NF011971">
    <property type="entry name" value="PRK15443.1-2"/>
    <property type="match status" value="1"/>
</dbReference>
<keyword evidence="2" id="KW-0456">Lyase</keyword>
<dbReference type="Proteomes" id="UP000257712">
    <property type="component" value="Unassembled WGS sequence"/>
</dbReference>
<dbReference type="KEGG" id="kqv:B8P98_05020"/>
<evidence type="ECO:0000313" key="3">
    <source>
        <dbReference type="EMBL" id="VVJ73696.1"/>
    </source>
</evidence>
<accession>A0A223U6R3</accession>
<dbReference type="AlphaFoldDB" id="A0A223U6R3"/>
<keyword evidence="5" id="KW-1185">Reference proteome</keyword>
<evidence type="ECO:0000313" key="4">
    <source>
        <dbReference type="Proteomes" id="UP000257712"/>
    </source>
</evidence>
<evidence type="ECO:0000313" key="5">
    <source>
        <dbReference type="Proteomes" id="UP000259400"/>
    </source>
</evidence>
<dbReference type="RefSeq" id="WP_025711330.1">
    <property type="nucleotide sequence ID" value="NZ_CAAHGB010000003.1"/>
</dbReference>
<dbReference type="Gene3D" id="1.10.1510.20">
    <property type="entry name" value="Propanediol/glycerol dehydratase, small subunit"/>
    <property type="match status" value="1"/>
</dbReference>
<dbReference type="EC" id="4.2.1.28" evidence="2"/>
<dbReference type="Pfam" id="PF02287">
    <property type="entry name" value="Dehydratase_SU"/>
    <property type="match status" value="1"/>
</dbReference>